<comment type="caution">
    <text evidence="1">The sequence shown here is derived from an EMBL/GenBank/DDBJ whole genome shotgun (WGS) entry which is preliminary data.</text>
</comment>
<dbReference type="Proteomes" id="UP000317010">
    <property type="component" value="Unassembled WGS sequence"/>
</dbReference>
<sequence>MKYKIKLPDGNAQFIQITSAYFKSWHVWMVKFEDGRAAMLFKMGSEWMQRNEDFLEFPVLREVGAFIDKIIIKRRVAL</sequence>
<organism evidence="1 2">
    <name type="scientific">Mucilaginibacter frigoritolerans</name>
    <dbReference type="NCBI Taxonomy" id="652788"/>
    <lineage>
        <taxon>Bacteria</taxon>
        <taxon>Pseudomonadati</taxon>
        <taxon>Bacteroidota</taxon>
        <taxon>Sphingobacteriia</taxon>
        <taxon>Sphingobacteriales</taxon>
        <taxon>Sphingobacteriaceae</taxon>
        <taxon>Mucilaginibacter</taxon>
    </lineage>
</organism>
<proteinExistence type="predicted"/>
<gene>
    <name evidence="1" type="ORF">JN11_04232</name>
</gene>
<dbReference type="AlphaFoldDB" id="A0A562TQT3"/>
<name>A0A562TQT3_9SPHI</name>
<dbReference type="OrthoDB" id="771549at2"/>
<accession>A0A562TQT3</accession>
<evidence type="ECO:0000313" key="2">
    <source>
        <dbReference type="Proteomes" id="UP000317010"/>
    </source>
</evidence>
<dbReference type="RefSeq" id="WP_144915745.1">
    <property type="nucleotide sequence ID" value="NZ_VLLI01000014.1"/>
</dbReference>
<reference evidence="1 2" key="1">
    <citation type="submission" date="2019-07" db="EMBL/GenBank/DDBJ databases">
        <title>Genomic Encyclopedia of Archaeal and Bacterial Type Strains, Phase II (KMG-II): from individual species to whole genera.</title>
        <authorList>
            <person name="Goeker M."/>
        </authorList>
    </citation>
    <scope>NUCLEOTIDE SEQUENCE [LARGE SCALE GENOMIC DNA]</scope>
    <source>
        <strain evidence="1 2">ATCC BAA-1854</strain>
    </source>
</reference>
<protein>
    <submittedName>
        <fullName evidence="1">Uncharacterized protein</fullName>
    </submittedName>
</protein>
<dbReference type="EMBL" id="VLLI01000014">
    <property type="protein sequence ID" value="TWI95957.1"/>
    <property type="molecule type" value="Genomic_DNA"/>
</dbReference>
<keyword evidence="2" id="KW-1185">Reference proteome</keyword>
<evidence type="ECO:0000313" key="1">
    <source>
        <dbReference type="EMBL" id="TWI95957.1"/>
    </source>
</evidence>